<evidence type="ECO:0000313" key="7">
    <source>
        <dbReference type="Proteomes" id="UP000696280"/>
    </source>
</evidence>
<evidence type="ECO:0000256" key="4">
    <source>
        <dbReference type="ARBA" id="ARBA00023136"/>
    </source>
</evidence>
<gene>
    <name evidence="6" type="ORF">HYFRA_00013632</name>
</gene>
<sequence length="136" mass="14955">MYLAIITLPLLGSIVSGFFGRKVGVSGAQLITCTCVIVTTLLAMVAFFEFNSIYADTSFNRYMSHDPRGRVRGKRVYGDKLSNSGDILKVKVPSYSRKAVSMVISLNMSENEMDNRGSKSTILNSMVVKEQRVDGS</sequence>
<evidence type="ECO:0000313" key="6">
    <source>
        <dbReference type="EMBL" id="CAG8962401.1"/>
    </source>
</evidence>
<accession>A0A9N9LCA7</accession>
<proteinExistence type="predicted"/>
<evidence type="ECO:0000256" key="1">
    <source>
        <dbReference type="ARBA" id="ARBA00004141"/>
    </source>
</evidence>
<dbReference type="GO" id="GO:0016020">
    <property type="term" value="C:membrane"/>
    <property type="evidence" value="ECO:0007669"/>
    <property type="project" value="UniProtKB-SubCell"/>
</dbReference>
<keyword evidence="4 5" id="KW-0472">Membrane</keyword>
<evidence type="ECO:0000256" key="3">
    <source>
        <dbReference type="ARBA" id="ARBA00022989"/>
    </source>
</evidence>
<keyword evidence="7" id="KW-1185">Reference proteome</keyword>
<evidence type="ECO:0008006" key="8">
    <source>
        <dbReference type="Google" id="ProtNLM"/>
    </source>
</evidence>
<comment type="subcellular location">
    <subcellularLocation>
        <location evidence="1">Membrane</location>
        <topology evidence="1">Multi-pass membrane protein</topology>
    </subcellularLocation>
</comment>
<feature type="transmembrane region" description="Helical" evidence="5">
    <location>
        <begin position="27"/>
        <end position="48"/>
    </location>
</feature>
<evidence type="ECO:0000256" key="5">
    <source>
        <dbReference type="SAM" id="Phobius"/>
    </source>
</evidence>
<dbReference type="Proteomes" id="UP000696280">
    <property type="component" value="Unassembled WGS sequence"/>
</dbReference>
<dbReference type="AlphaFoldDB" id="A0A9N9LCA7"/>
<keyword evidence="2 5" id="KW-0812">Transmembrane</keyword>
<dbReference type="PANTHER" id="PTHR42829">
    <property type="entry name" value="NADH-UBIQUINONE OXIDOREDUCTASE CHAIN 5"/>
    <property type="match status" value="1"/>
</dbReference>
<dbReference type="InterPro" id="IPR003945">
    <property type="entry name" value="NU5C-like"/>
</dbReference>
<evidence type="ECO:0000256" key="2">
    <source>
        <dbReference type="ARBA" id="ARBA00022692"/>
    </source>
</evidence>
<dbReference type="PANTHER" id="PTHR42829:SF2">
    <property type="entry name" value="NADH-UBIQUINONE OXIDOREDUCTASE CHAIN 5"/>
    <property type="match status" value="1"/>
</dbReference>
<organism evidence="6 7">
    <name type="scientific">Hymenoscyphus fraxineus</name>
    <dbReference type="NCBI Taxonomy" id="746836"/>
    <lineage>
        <taxon>Eukaryota</taxon>
        <taxon>Fungi</taxon>
        <taxon>Dikarya</taxon>
        <taxon>Ascomycota</taxon>
        <taxon>Pezizomycotina</taxon>
        <taxon>Leotiomycetes</taxon>
        <taxon>Helotiales</taxon>
        <taxon>Helotiaceae</taxon>
        <taxon>Hymenoscyphus</taxon>
    </lineage>
</organism>
<protein>
    <recommendedName>
        <fullName evidence="8">NADH dehydrogenase subunit 5</fullName>
    </recommendedName>
</protein>
<dbReference type="OrthoDB" id="2686308at2759"/>
<comment type="caution">
    <text evidence="6">The sequence shown here is derived from an EMBL/GenBank/DDBJ whole genome shotgun (WGS) entry which is preliminary data.</text>
</comment>
<reference evidence="6" key="1">
    <citation type="submission" date="2021-07" db="EMBL/GenBank/DDBJ databases">
        <authorList>
            <person name="Durling M."/>
        </authorList>
    </citation>
    <scope>NUCLEOTIDE SEQUENCE</scope>
</reference>
<dbReference type="GO" id="GO:0008137">
    <property type="term" value="F:NADH dehydrogenase (ubiquinone) activity"/>
    <property type="evidence" value="ECO:0007669"/>
    <property type="project" value="InterPro"/>
</dbReference>
<dbReference type="EMBL" id="CAJVRL010000130">
    <property type="protein sequence ID" value="CAG8962401.1"/>
    <property type="molecule type" value="Genomic_DNA"/>
</dbReference>
<dbReference type="GO" id="GO:0042773">
    <property type="term" value="P:ATP synthesis coupled electron transport"/>
    <property type="evidence" value="ECO:0007669"/>
    <property type="project" value="InterPro"/>
</dbReference>
<name>A0A9N9LCA7_9HELO</name>
<dbReference type="GO" id="GO:0015990">
    <property type="term" value="P:electron transport coupled proton transport"/>
    <property type="evidence" value="ECO:0007669"/>
    <property type="project" value="TreeGrafter"/>
</dbReference>
<keyword evidence="3 5" id="KW-1133">Transmembrane helix</keyword>
<dbReference type="GO" id="GO:0003954">
    <property type="term" value="F:NADH dehydrogenase activity"/>
    <property type="evidence" value="ECO:0007669"/>
    <property type="project" value="TreeGrafter"/>
</dbReference>